<protein>
    <recommendedName>
        <fullName evidence="8">Cardiolipin synthase N-terminal domain-containing protein</fullName>
    </recommendedName>
</protein>
<feature type="chain" id="PRO_5014390251" description="Cardiolipin synthase N-terminal domain-containing protein" evidence="7">
    <location>
        <begin position="18"/>
        <end position="100"/>
    </location>
</feature>
<keyword evidence="10" id="KW-1185">Reference proteome</keyword>
<dbReference type="OrthoDB" id="5193244at2759"/>
<feature type="signal peptide" evidence="7">
    <location>
        <begin position="1"/>
        <end position="17"/>
    </location>
</feature>
<evidence type="ECO:0000256" key="5">
    <source>
        <dbReference type="ARBA" id="ARBA00023136"/>
    </source>
</evidence>
<accession>A0A2J6PFG0</accession>
<evidence type="ECO:0000256" key="3">
    <source>
        <dbReference type="ARBA" id="ARBA00022692"/>
    </source>
</evidence>
<evidence type="ECO:0000256" key="7">
    <source>
        <dbReference type="SAM" id="SignalP"/>
    </source>
</evidence>
<keyword evidence="5 6" id="KW-0472">Membrane</keyword>
<dbReference type="GO" id="GO:0005886">
    <property type="term" value="C:plasma membrane"/>
    <property type="evidence" value="ECO:0007669"/>
    <property type="project" value="UniProtKB-SubCell"/>
</dbReference>
<evidence type="ECO:0000313" key="10">
    <source>
        <dbReference type="Proteomes" id="UP000235672"/>
    </source>
</evidence>
<name>A0A2J6PFG0_9HELO</name>
<evidence type="ECO:0000256" key="6">
    <source>
        <dbReference type="SAM" id="Phobius"/>
    </source>
</evidence>
<evidence type="ECO:0000256" key="1">
    <source>
        <dbReference type="ARBA" id="ARBA00004651"/>
    </source>
</evidence>
<evidence type="ECO:0000256" key="4">
    <source>
        <dbReference type="ARBA" id="ARBA00022989"/>
    </source>
</evidence>
<keyword evidence="7" id="KW-0732">Signal</keyword>
<reference evidence="9 10" key="1">
    <citation type="submission" date="2016-05" db="EMBL/GenBank/DDBJ databases">
        <title>A degradative enzymes factory behind the ericoid mycorrhizal symbiosis.</title>
        <authorList>
            <consortium name="DOE Joint Genome Institute"/>
            <person name="Martino E."/>
            <person name="Morin E."/>
            <person name="Grelet G."/>
            <person name="Kuo A."/>
            <person name="Kohler A."/>
            <person name="Daghino S."/>
            <person name="Barry K."/>
            <person name="Choi C."/>
            <person name="Cichocki N."/>
            <person name="Clum A."/>
            <person name="Copeland A."/>
            <person name="Hainaut M."/>
            <person name="Haridas S."/>
            <person name="Labutti K."/>
            <person name="Lindquist E."/>
            <person name="Lipzen A."/>
            <person name="Khouja H.-R."/>
            <person name="Murat C."/>
            <person name="Ohm R."/>
            <person name="Olson A."/>
            <person name="Spatafora J."/>
            <person name="Veneault-Fourrey C."/>
            <person name="Henrissat B."/>
            <person name="Grigoriev I."/>
            <person name="Martin F."/>
            <person name="Perotto S."/>
        </authorList>
    </citation>
    <scope>NUCLEOTIDE SEQUENCE [LARGE SCALE GENOMIC DNA]</scope>
    <source>
        <strain evidence="9 10">UAMH 7357</strain>
    </source>
</reference>
<evidence type="ECO:0000313" key="9">
    <source>
        <dbReference type="EMBL" id="PMD12785.1"/>
    </source>
</evidence>
<dbReference type="Proteomes" id="UP000235672">
    <property type="component" value="Unassembled WGS sequence"/>
</dbReference>
<comment type="subcellular location">
    <subcellularLocation>
        <location evidence="1">Cell membrane</location>
        <topology evidence="1">Multi-pass membrane protein</topology>
    </subcellularLocation>
</comment>
<keyword evidence="4 6" id="KW-1133">Transmembrane helix</keyword>
<proteinExistence type="predicted"/>
<evidence type="ECO:0000256" key="2">
    <source>
        <dbReference type="ARBA" id="ARBA00022475"/>
    </source>
</evidence>
<dbReference type="AlphaFoldDB" id="A0A2J6PFG0"/>
<sequence>MISSLFFNLLLVSFAMADEMAATTIDNTWKYGTSGGVLGFIVLILDIMVFMEILKSNRPPSHKLLWCVVVFLFPILGLIFYWLFSNREAHAGSGSYEAIP</sequence>
<dbReference type="Pfam" id="PF13396">
    <property type="entry name" value="PLDc_N"/>
    <property type="match status" value="1"/>
</dbReference>
<gene>
    <name evidence="9" type="ORF">NA56DRAFT_586646</name>
</gene>
<feature type="domain" description="Cardiolipin synthase N-terminal" evidence="8">
    <location>
        <begin position="44"/>
        <end position="85"/>
    </location>
</feature>
<evidence type="ECO:0000259" key="8">
    <source>
        <dbReference type="Pfam" id="PF13396"/>
    </source>
</evidence>
<dbReference type="EMBL" id="KZ613542">
    <property type="protein sequence ID" value="PMD12785.1"/>
    <property type="molecule type" value="Genomic_DNA"/>
</dbReference>
<feature type="transmembrane region" description="Helical" evidence="6">
    <location>
        <begin position="63"/>
        <end position="84"/>
    </location>
</feature>
<dbReference type="InterPro" id="IPR027379">
    <property type="entry name" value="CLS_N"/>
</dbReference>
<feature type="transmembrane region" description="Helical" evidence="6">
    <location>
        <begin position="31"/>
        <end position="51"/>
    </location>
</feature>
<keyword evidence="3 6" id="KW-0812">Transmembrane</keyword>
<keyword evidence="2" id="KW-1003">Cell membrane</keyword>
<organism evidence="9 10">
    <name type="scientific">Hyaloscypha hepaticicola</name>
    <dbReference type="NCBI Taxonomy" id="2082293"/>
    <lineage>
        <taxon>Eukaryota</taxon>
        <taxon>Fungi</taxon>
        <taxon>Dikarya</taxon>
        <taxon>Ascomycota</taxon>
        <taxon>Pezizomycotina</taxon>
        <taxon>Leotiomycetes</taxon>
        <taxon>Helotiales</taxon>
        <taxon>Hyaloscyphaceae</taxon>
        <taxon>Hyaloscypha</taxon>
    </lineage>
</organism>